<keyword evidence="2" id="KW-0560">Oxidoreductase</keyword>
<dbReference type="GO" id="GO:0004497">
    <property type="term" value="F:monooxygenase activity"/>
    <property type="evidence" value="ECO:0007669"/>
    <property type="project" value="UniProtKB-KW"/>
</dbReference>
<dbReference type="AlphaFoldDB" id="A0A5D3KA66"/>
<name>A0A5D3KA66_9BRAD</name>
<protein>
    <submittedName>
        <fullName evidence="2">Antibiotic biosynthesis monooxygenase</fullName>
    </submittedName>
</protein>
<evidence type="ECO:0000313" key="2">
    <source>
        <dbReference type="EMBL" id="TYL90639.1"/>
    </source>
</evidence>
<keyword evidence="3" id="KW-1185">Reference proteome</keyword>
<comment type="caution">
    <text evidence="2">The sequence shown here is derived from an EMBL/GenBank/DDBJ whole genome shotgun (WGS) entry which is preliminary data.</text>
</comment>
<dbReference type="Pfam" id="PF03992">
    <property type="entry name" value="ABM"/>
    <property type="match status" value="1"/>
</dbReference>
<gene>
    <name evidence="2" type="ORF">FXB40_31580</name>
</gene>
<dbReference type="SUPFAM" id="SSF54909">
    <property type="entry name" value="Dimeric alpha+beta barrel"/>
    <property type="match status" value="1"/>
</dbReference>
<organism evidence="2 3">
    <name type="scientific">Bradyrhizobium rifense</name>
    <dbReference type="NCBI Taxonomy" id="515499"/>
    <lineage>
        <taxon>Bacteria</taxon>
        <taxon>Pseudomonadati</taxon>
        <taxon>Pseudomonadota</taxon>
        <taxon>Alphaproteobacteria</taxon>
        <taxon>Hyphomicrobiales</taxon>
        <taxon>Nitrobacteraceae</taxon>
        <taxon>Bradyrhizobium</taxon>
    </lineage>
</organism>
<dbReference type="EMBL" id="VSSS01000051">
    <property type="protein sequence ID" value="TYL90639.1"/>
    <property type="molecule type" value="Genomic_DNA"/>
</dbReference>
<dbReference type="Gene3D" id="3.30.70.100">
    <property type="match status" value="1"/>
</dbReference>
<feature type="domain" description="ABM" evidence="1">
    <location>
        <begin position="51"/>
        <end position="140"/>
    </location>
</feature>
<evidence type="ECO:0000313" key="3">
    <source>
        <dbReference type="Proteomes" id="UP000324758"/>
    </source>
</evidence>
<keyword evidence="2" id="KW-0503">Monooxygenase</keyword>
<dbReference type="InterPro" id="IPR007138">
    <property type="entry name" value="ABM_dom"/>
</dbReference>
<reference evidence="2 3" key="1">
    <citation type="submission" date="2019-08" db="EMBL/GenBank/DDBJ databases">
        <title>Bradyrhizobium hipponensis sp. nov., a rhizobium isolated from a Lupinus angustifolius root nodule in Tunisia.</title>
        <authorList>
            <person name="Off K."/>
            <person name="Rejili M."/>
            <person name="Mars M."/>
            <person name="Brachmann A."/>
            <person name="Marin M."/>
        </authorList>
    </citation>
    <scope>NUCLEOTIDE SEQUENCE [LARGE SCALE GENOMIC DNA]</scope>
    <source>
        <strain evidence="2 3">CTAW71</strain>
    </source>
</reference>
<dbReference type="RefSeq" id="WP_148776001.1">
    <property type="nucleotide sequence ID" value="NZ_VSSS01000051.1"/>
</dbReference>
<dbReference type="PROSITE" id="PS51725">
    <property type="entry name" value="ABM"/>
    <property type="match status" value="1"/>
</dbReference>
<accession>A0A5D3KA66</accession>
<dbReference type="OrthoDB" id="1494517at2"/>
<dbReference type="Proteomes" id="UP000324758">
    <property type="component" value="Unassembled WGS sequence"/>
</dbReference>
<evidence type="ECO:0000259" key="1">
    <source>
        <dbReference type="PROSITE" id="PS51725"/>
    </source>
</evidence>
<dbReference type="InterPro" id="IPR011008">
    <property type="entry name" value="Dimeric_a/b-barrel"/>
</dbReference>
<sequence length="146" mass="15770">MSEIKATPSRRAVVASGLGAGVLIAAQSVPSYSQNRSSNMEATIRIGSDITTLVNVFTVEPDNQQKLVQLLKEGTESFFSKQPGFISSSVHAGKEGGRAINYSQWKSAGDIENFRKDPKFAPYIQRLAAIAKAETILCEVVEVNHA</sequence>
<proteinExistence type="predicted"/>